<dbReference type="InterPro" id="IPR008271">
    <property type="entry name" value="Ser/Thr_kinase_AS"/>
</dbReference>
<dbReference type="STRING" id="296587.C1EIC6"/>
<dbReference type="Pfam" id="PF00069">
    <property type="entry name" value="Pkinase"/>
    <property type="match status" value="1"/>
</dbReference>
<dbReference type="GeneID" id="8249330"/>
<dbReference type="GO" id="GO:0005524">
    <property type="term" value="F:ATP binding"/>
    <property type="evidence" value="ECO:0007669"/>
    <property type="project" value="UniProtKB-UniRule"/>
</dbReference>
<dbReference type="PANTHER" id="PTHR24056:SF397">
    <property type="entry name" value="OS11G0242500 PROTEIN"/>
    <property type="match status" value="1"/>
</dbReference>
<dbReference type="Proteomes" id="UP000002009">
    <property type="component" value="Chromosome 15"/>
</dbReference>
<dbReference type="EMBL" id="CP001333">
    <property type="protein sequence ID" value="ACO67838.1"/>
    <property type="molecule type" value="Genomic_DNA"/>
</dbReference>
<evidence type="ECO:0000256" key="1">
    <source>
        <dbReference type="ARBA" id="ARBA00006485"/>
    </source>
</evidence>
<dbReference type="GO" id="GO:0005634">
    <property type="term" value="C:nucleus"/>
    <property type="evidence" value="ECO:0007669"/>
    <property type="project" value="TreeGrafter"/>
</dbReference>
<evidence type="ECO:0000313" key="11">
    <source>
        <dbReference type="EMBL" id="ACO67838.1"/>
    </source>
</evidence>
<proteinExistence type="inferred from homology"/>
<dbReference type="SMART" id="SM00220">
    <property type="entry name" value="S_TKc"/>
    <property type="match status" value="1"/>
</dbReference>
<accession>C1EIC6</accession>
<dbReference type="Gene3D" id="1.10.510.10">
    <property type="entry name" value="Transferase(Phosphotransferase) domain 1"/>
    <property type="match status" value="1"/>
</dbReference>
<dbReference type="InterPro" id="IPR000719">
    <property type="entry name" value="Prot_kinase_dom"/>
</dbReference>
<evidence type="ECO:0000256" key="2">
    <source>
        <dbReference type="ARBA" id="ARBA00022527"/>
    </source>
</evidence>
<dbReference type="PANTHER" id="PTHR24056">
    <property type="entry name" value="CELL DIVISION PROTEIN KINASE"/>
    <property type="match status" value="1"/>
</dbReference>
<evidence type="ECO:0000256" key="9">
    <source>
        <dbReference type="SAM" id="MobiDB-lite"/>
    </source>
</evidence>
<evidence type="ECO:0000259" key="10">
    <source>
        <dbReference type="PROSITE" id="PS50011"/>
    </source>
</evidence>
<dbReference type="PROSITE" id="PS00107">
    <property type="entry name" value="PROTEIN_KINASE_ATP"/>
    <property type="match status" value="1"/>
</dbReference>
<keyword evidence="2 8" id="KW-0723">Serine/threonine-protein kinase</keyword>
<dbReference type="PROSITE" id="PS00108">
    <property type="entry name" value="PROTEIN_KINASE_ST"/>
    <property type="match status" value="1"/>
</dbReference>
<evidence type="ECO:0000313" key="12">
    <source>
        <dbReference type="Proteomes" id="UP000002009"/>
    </source>
</evidence>
<evidence type="ECO:0000256" key="4">
    <source>
        <dbReference type="ARBA" id="ARBA00022741"/>
    </source>
</evidence>
<dbReference type="InterPro" id="IPR017441">
    <property type="entry name" value="Protein_kinase_ATP_BS"/>
</dbReference>
<feature type="binding site" evidence="7">
    <location>
        <position position="33"/>
    </location>
    <ligand>
        <name>ATP</name>
        <dbReference type="ChEBI" id="CHEBI:30616"/>
    </ligand>
</feature>
<dbReference type="FunFam" id="1.10.510.10:FF:000624">
    <property type="entry name" value="Mitogen-activated protein kinase"/>
    <property type="match status" value="1"/>
</dbReference>
<dbReference type="InterPro" id="IPR011009">
    <property type="entry name" value="Kinase-like_dom_sf"/>
</dbReference>
<dbReference type="OrthoDB" id="28397at2759"/>
<dbReference type="Gene3D" id="3.30.200.20">
    <property type="entry name" value="Phosphorylase Kinase, domain 1"/>
    <property type="match status" value="1"/>
</dbReference>
<dbReference type="eggNOG" id="KOG0600">
    <property type="taxonomic scope" value="Eukaryota"/>
</dbReference>
<keyword evidence="5" id="KW-0418">Kinase</keyword>
<keyword evidence="6 7" id="KW-0067">ATP-binding</keyword>
<keyword evidence="12" id="KW-1185">Reference proteome</keyword>
<keyword evidence="4 7" id="KW-0547">Nucleotide-binding</keyword>
<dbReference type="PROSITE" id="PS50011">
    <property type="entry name" value="PROTEIN_KINASE_DOM"/>
    <property type="match status" value="1"/>
</dbReference>
<reference evidence="11 12" key="1">
    <citation type="journal article" date="2009" name="Science">
        <title>Green evolution and dynamic adaptations revealed by genomes of the marine picoeukaryotes Micromonas.</title>
        <authorList>
            <person name="Worden A.Z."/>
            <person name="Lee J.H."/>
            <person name="Mock T."/>
            <person name="Rouze P."/>
            <person name="Simmons M.P."/>
            <person name="Aerts A.L."/>
            <person name="Allen A.E."/>
            <person name="Cuvelier M.L."/>
            <person name="Derelle E."/>
            <person name="Everett M.V."/>
            <person name="Foulon E."/>
            <person name="Grimwood J."/>
            <person name="Gundlach H."/>
            <person name="Henrissat B."/>
            <person name="Napoli C."/>
            <person name="McDonald S.M."/>
            <person name="Parker M.S."/>
            <person name="Rombauts S."/>
            <person name="Salamov A."/>
            <person name="Von Dassow P."/>
            <person name="Badger J.H."/>
            <person name="Coutinho P.M."/>
            <person name="Demir E."/>
            <person name="Dubchak I."/>
            <person name="Gentemann C."/>
            <person name="Eikrem W."/>
            <person name="Gready J.E."/>
            <person name="John U."/>
            <person name="Lanier W."/>
            <person name="Lindquist E.A."/>
            <person name="Lucas S."/>
            <person name="Mayer K.F."/>
            <person name="Moreau H."/>
            <person name="Not F."/>
            <person name="Otillar R."/>
            <person name="Panaud O."/>
            <person name="Pangilinan J."/>
            <person name="Paulsen I."/>
            <person name="Piegu B."/>
            <person name="Poliakov A."/>
            <person name="Robbens S."/>
            <person name="Schmutz J."/>
            <person name="Toulza E."/>
            <person name="Wyss T."/>
            <person name="Zelensky A."/>
            <person name="Zhou K."/>
            <person name="Armbrust E.V."/>
            <person name="Bhattacharya D."/>
            <person name="Goodenough U.W."/>
            <person name="Van de Peer Y."/>
            <person name="Grigoriev I.V."/>
        </authorList>
    </citation>
    <scope>NUCLEOTIDE SEQUENCE [LARGE SCALE GENOMIC DNA]</scope>
    <source>
        <strain evidence="12">RCC299 / NOUM17</strain>
    </source>
</reference>
<sequence>MRSYRRLDKVGQGTYSAVYRGQDLTNGRVVALKHIRLANMDDDSLEFMAREIDVLARLGSHPSVVSLLDVACGKTKSSMYLVFEYVEHDLAGLLSVAEKHSLRLGQVKRLASQLLSALAHCHARGVMHRDVKGSNLLVSDEGTLKLADFGLARRTPGKGMEPLTNRVVTLWYRPPELLLGARAYDGVALDAWSAGCIIAELLHFSPILPGRTEVEQLHKIFKLCGSADAEEVVKRIELQNRALKAKKRSSGKEGEQISRGDPPRRQGGLQGLRLQQVDAEAGGDWGRAGQDGWIRPGHRQGGDARGWRRRRR</sequence>
<dbReference type="KEGG" id="mis:MICPUN_50794"/>
<dbReference type="AlphaFoldDB" id="C1EIC6"/>
<feature type="compositionally biased region" description="Basic and acidic residues" evidence="9">
    <location>
        <begin position="250"/>
        <end position="264"/>
    </location>
</feature>
<evidence type="ECO:0000256" key="3">
    <source>
        <dbReference type="ARBA" id="ARBA00022679"/>
    </source>
</evidence>
<evidence type="ECO:0000256" key="5">
    <source>
        <dbReference type="ARBA" id="ARBA00022777"/>
    </source>
</evidence>
<evidence type="ECO:0000256" key="6">
    <source>
        <dbReference type="ARBA" id="ARBA00022840"/>
    </source>
</evidence>
<feature type="compositionally biased region" description="Low complexity" evidence="9">
    <location>
        <begin position="265"/>
        <end position="276"/>
    </location>
</feature>
<dbReference type="InParanoid" id="C1EIC6"/>
<evidence type="ECO:0000256" key="8">
    <source>
        <dbReference type="RuleBase" id="RU000304"/>
    </source>
</evidence>
<dbReference type="GO" id="GO:0032968">
    <property type="term" value="P:positive regulation of transcription elongation by RNA polymerase II"/>
    <property type="evidence" value="ECO:0007669"/>
    <property type="project" value="TreeGrafter"/>
</dbReference>
<dbReference type="RefSeq" id="XP_002506580.1">
    <property type="nucleotide sequence ID" value="XM_002506534.1"/>
</dbReference>
<dbReference type="InterPro" id="IPR050108">
    <property type="entry name" value="CDK"/>
</dbReference>
<keyword evidence="3" id="KW-0808">Transferase</keyword>
<dbReference type="GO" id="GO:0008353">
    <property type="term" value="F:RNA polymerase II CTD heptapeptide repeat kinase activity"/>
    <property type="evidence" value="ECO:0007669"/>
    <property type="project" value="TreeGrafter"/>
</dbReference>
<gene>
    <name evidence="11" type="ORF">MICPUN_50794</name>
</gene>
<dbReference type="GO" id="GO:0000307">
    <property type="term" value="C:cyclin-dependent protein kinase holoenzyme complex"/>
    <property type="evidence" value="ECO:0007669"/>
    <property type="project" value="TreeGrafter"/>
</dbReference>
<evidence type="ECO:0000256" key="7">
    <source>
        <dbReference type="PROSITE-ProRule" id="PRU10141"/>
    </source>
</evidence>
<dbReference type="OMA" id="FIVIREV"/>
<feature type="domain" description="Protein kinase" evidence="10">
    <location>
        <begin position="4"/>
        <end position="264"/>
    </location>
</feature>
<feature type="region of interest" description="Disordered" evidence="9">
    <location>
        <begin position="243"/>
        <end position="312"/>
    </location>
</feature>
<dbReference type="SUPFAM" id="SSF56112">
    <property type="entry name" value="Protein kinase-like (PK-like)"/>
    <property type="match status" value="1"/>
</dbReference>
<organism evidence="11 12">
    <name type="scientific">Micromonas commoda (strain RCC299 / NOUM17 / CCMP2709)</name>
    <name type="common">Picoplanktonic green alga</name>
    <dbReference type="NCBI Taxonomy" id="296587"/>
    <lineage>
        <taxon>Eukaryota</taxon>
        <taxon>Viridiplantae</taxon>
        <taxon>Chlorophyta</taxon>
        <taxon>Mamiellophyceae</taxon>
        <taxon>Mamiellales</taxon>
        <taxon>Mamiellaceae</taxon>
        <taxon>Micromonas</taxon>
    </lineage>
</organism>
<protein>
    <recommendedName>
        <fullName evidence="10">Protein kinase domain-containing protein</fullName>
    </recommendedName>
</protein>
<name>C1EIC6_MICCC</name>
<comment type="similarity">
    <text evidence="1">Belongs to the protein kinase superfamily. CMGC Ser/Thr protein kinase family. CDC2/CDKX subfamily.</text>
</comment>